<dbReference type="EMBL" id="SBKP01000005">
    <property type="protein sequence ID" value="RXR29168.1"/>
    <property type="molecule type" value="Genomic_DNA"/>
</dbReference>
<dbReference type="Gene3D" id="3.10.180.10">
    <property type="entry name" value="2,3-Dihydroxybiphenyl 1,2-Dioxygenase, domain 1"/>
    <property type="match status" value="2"/>
</dbReference>
<dbReference type="Pfam" id="PF00903">
    <property type="entry name" value="Glyoxalase"/>
    <property type="match status" value="1"/>
</dbReference>
<feature type="domain" description="VOC" evidence="1">
    <location>
        <begin position="7"/>
        <end position="124"/>
    </location>
</feature>
<feature type="domain" description="VOC" evidence="1">
    <location>
        <begin position="139"/>
        <end position="256"/>
    </location>
</feature>
<evidence type="ECO:0000313" key="2">
    <source>
        <dbReference type="EMBL" id="RXR29168.1"/>
    </source>
</evidence>
<dbReference type="OrthoDB" id="9793039at2"/>
<dbReference type="InterPro" id="IPR004360">
    <property type="entry name" value="Glyas_Fos-R_dOase_dom"/>
</dbReference>
<dbReference type="Proteomes" id="UP000290958">
    <property type="component" value="Unassembled WGS sequence"/>
</dbReference>
<accession>A0A4Q1KHF4</accession>
<dbReference type="AlphaFoldDB" id="A0A4Q1KHF4"/>
<protein>
    <submittedName>
        <fullName evidence="2">VOC family protein</fullName>
    </submittedName>
</protein>
<dbReference type="RefSeq" id="WP_129403813.1">
    <property type="nucleotide sequence ID" value="NZ_SBKP01000005.1"/>
</dbReference>
<evidence type="ECO:0000259" key="1">
    <source>
        <dbReference type="PROSITE" id="PS51819"/>
    </source>
</evidence>
<sequence length="258" mass="27487">MANKHGDFIWYELMTREADAAQSFYGSLLEWTFAGSDTPGMDYRIINAPAHSVGGVMQLTPQMIEGGAFPAWVGYVAVDDVDKCAESIAHGGGNILMPGMDIAEVGRIAMVTDPQGAPFYIMAPSGNGESLAFAHDRPRIGHCAWNELITSDQGAALHFYGARFGWVKDGAMDMGPMGSYDFIRHGAMIGAIMTGTDQMGPPHWNHYFRVADIDAAVAAIDSGGGKVLNGPMEIPGGDFALQGIDPQGAHFALVGPRH</sequence>
<dbReference type="SUPFAM" id="SSF54593">
    <property type="entry name" value="Glyoxalase/Bleomycin resistance protein/Dihydroxybiphenyl dioxygenase"/>
    <property type="match status" value="2"/>
</dbReference>
<dbReference type="CDD" id="cd07247">
    <property type="entry name" value="SgaA_N_like"/>
    <property type="match status" value="1"/>
</dbReference>
<comment type="caution">
    <text evidence="2">The sequence shown here is derived from an EMBL/GenBank/DDBJ whole genome shotgun (WGS) entry which is preliminary data.</text>
</comment>
<gene>
    <name evidence="2" type="ORF">EQG66_06645</name>
</gene>
<keyword evidence="3" id="KW-1185">Reference proteome</keyword>
<evidence type="ECO:0000313" key="3">
    <source>
        <dbReference type="Proteomes" id="UP000290958"/>
    </source>
</evidence>
<name>A0A4Q1KHF4_9SPHN</name>
<dbReference type="InterPro" id="IPR052164">
    <property type="entry name" value="Anthracycline_SecMetBiosynth"/>
</dbReference>
<dbReference type="PANTHER" id="PTHR33993:SF14">
    <property type="entry name" value="GB|AAF24581.1"/>
    <property type="match status" value="1"/>
</dbReference>
<dbReference type="InterPro" id="IPR037523">
    <property type="entry name" value="VOC_core"/>
</dbReference>
<reference evidence="3" key="1">
    <citation type="submission" date="2019-01" db="EMBL/GenBank/DDBJ databases">
        <title>Cytophagaceae bacterium strain CAR-16.</title>
        <authorList>
            <person name="Chen W.-M."/>
        </authorList>
    </citation>
    <scope>NUCLEOTIDE SEQUENCE [LARGE SCALE GENOMIC DNA]</scope>
    <source>
        <strain evidence="3">CHR27</strain>
    </source>
</reference>
<proteinExistence type="predicted"/>
<organism evidence="2 3">
    <name type="scientific">Sphingobium fluviale</name>
    <dbReference type="NCBI Taxonomy" id="2506423"/>
    <lineage>
        <taxon>Bacteria</taxon>
        <taxon>Pseudomonadati</taxon>
        <taxon>Pseudomonadota</taxon>
        <taxon>Alphaproteobacteria</taxon>
        <taxon>Sphingomonadales</taxon>
        <taxon>Sphingomonadaceae</taxon>
        <taxon>Sphingobium</taxon>
    </lineage>
</organism>
<dbReference type="InterPro" id="IPR029068">
    <property type="entry name" value="Glyas_Bleomycin-R_OHBP_Dase"/>
</dbReference>
<dbReference type="PANTHER" id="PTHR33993">
    <property type="entry name" value="GLYOXALASE-RELATED"/>
    <property type="match status" value="1"/>
</dbReference>
<dbReference type="PROSITE" id="PS51819">
    <property type="entry name" value="VOC"/>
    <property type="match status" value="2"/>
</dbReference>